<dbReference type="InterPro" id="IPR019797">
    <property type="entry name" value="Glutamate_5-kinase_CS"/>
</dbReference>
<dbReference type="CDD" id="cd04242">
    <property type="entry name" value="AAK_G5K_ProB"/>
    <property type="match status" value="1"/>
</dbReference>
<feature type="binding site" evidence="8">
    <location>
        <position position="189"/>
    </location>
    <ligand>
        <name>substrate</name>
    </ligand>
</feature>
<keyword evidence="5 8" id="KW-0547">Nucleotide-binding</keyword>
<dbReference type="PROSITE" id="PS50890">
    <property type="entry name" value="PUA"/>
    <property type="match status" value="1"/>
</dbReference>
<dbReference type="CDD" id="cd21157">
    <property type="entry name" value="PUA_G5K"/>
    <property type="match status" value="1"/>
</dbReference>
<feature type="binding site" evidence="8">
    <location>
        <position position="102"/>
    </location>
    <ligand>
        <name>substrate</name>
    </ligand>
</feature>
<dbReference type="InterPro" id="IPR015947">
    <property type="entry name" value="PUA-like_sf"/>
</dbReference>
<dbReference type="Proteomes" id="UP000315234">
    <property type="component" value="Unassembled WGS sequence"/>
</dbReference>
<accession>A0AAN5KLF0</accession>
<evidence type="ECO:0000259" key="10">
    <source>
        <dbReference type="SMART" id="SM00359"/>
    </source>
</evidence>
<dbReference type="HAMAP" id="MF_00456">
    <property type="entry name" value="ProB"/>
    <property type="match status" value="1"/>
</dbReference>
<evidence type="ECO:0000256" key="6">
    <source>
        <dbReference type="ARBA" id="ARBA00022777"/>
    </source>
</evidence>
<feature type="domain" description="PUA" evidence="10">
    <location>
        <begin position="325"/>
        <end position="404"/>
    </location>
</feature>
<reference evidence="11 12" key="1">
    <citation type="submission" date="2019-06" db="EMBL/GenBank/DDBJ databases">
        <title>Draft genome sequence of Corynebacterium striatum NBRC 15291.</title>
        <authorList>
            <person name="Miura T."/>
            <person name="Furukawa M."/>
            <person name="Shimamura M."/>
            <person name="Ohyama Y."/>
            <person name="Yamazoe A."/>
            <person name="Kawasaki H."/>
        </authorList>
    </citation>
    <scope>NUCLEOTIDE SEQUENCE [LARGE SCALE GENOMIC DNA]</scope>
    <source>
        <strain evidence="11 12">NBRC 15291</strain>
    </source>
</reference>
<evidence type="ECO:0000256" key="4">
    <source>
        <dbReference type="ARBA" id="ARBA00022679"/>
    </source>
</evidence>
<dbReference type="Pfam" id="PF01472">
    <property type="entry name" value="PUA"/>
    <property type="match status" value="1"/>
</dbReference>
<dbReference type="GO" id="GO:0055129">
    <property type="term" value="P:L-proline biosynthetic process"/>
    <property type="evidence" value="ECO:0007669"/>
    <property type="project" value="UniProtKB-UniRule"/>
</dbReference>
<dbReference type="PRINTS" id="PR00474">
    <property type="entry name" value="GLU5KINASE"/>
</dbReference>
<dbReference type="FunFam" id="3.40.1160.10:FF:000018">
    <property type="entry name" value="Glutamate 5-kinase"/>
    <property type="match status" value="1"/>
</dbReference>
<dbReference type="SUPFAM" id="SSF53633">
    <property type="entry name" value="Carbamate kinase-like"/>
    <property type="match status" value="1"/>
</dbReference>
<dbReference type="InterPro" id="IPR001057">
    <property type="entry name" value="Glu/AcGlu_kinase"/>
</dbReference>
<dbReference type="GO" id="GO:0004349">
    <property type="term" value="F:glutamate 5-kinase activity"/>
    <property type="evidence" value="ECO:0007669"/>
    <property type="project" value="UniProtKB-UniRule"/>
</dbReference>
<organism evidence="11 12">
    <name type="scientific">Corynebacterium striatum</name>
    <dbReference type="NCBI Taxonomy" id="43770"/>
    <lineage>
        <taxon>Bacteria</taxon>
        <taxon>Bacillati</taxon>
        <taxon>Actinomycetota</taxon>
        <taxon>Actinomycetes</taxon>
        <taxon>Mycobacteriales</taxon>
        <taxon>Corynebacteriaceae</taxon>
        <taxon>Corynebacterium</taxon>
    </lineage>
</organism>
<comment type="similarity">
    <text evidence="8">Belongs to the glutamate 5-kinase family.</text>
</comment>
<dbReference type="AlphaFoldDB" id="A0AAN5KLF0"/>
<evidence type="ECO:0000256" key="1">
    <source>
        <dbReference type="ARBA" id="ARBA00022490"/>
    </source>
</evidence>
<dbReference type="PROSITE" id="PS00902">
    <property type="entry name" value="GLUTAMATE_5_KINASE"/>
    <property type="match status" value="1"/>
</dbReference>
<feature type="compositionally biased region" description="Basic and acidic residues" evidence="9">
    <location>
        <begin position="1"/>
        <end position="10"/>
    </location>
</feature>
<keyword evidence="7 8" id="KW-0067">ATP-binding</keyword>
<evidence type="ECO:0000256" key="5">
    <source>
        <dbReference type="ARBA" id="ARBA00022741"/>
    </source>
</evidence>
<dbReference type="InterPro" id="IPR036393">
    <property type="entry name" value="AceGlu_kinase-like_sf"/>
</dbReference>
<feature type="region of interest" description="Disordered" evidence="9">
    <location>
        <begin position="1"/>
        <end position="36"/>
    </location>
</feature>
<evidence type="ECO:0000313" key="11">
    <source>
        <dbReference type="EMBL" id="GEA43128.1"/>
    </source>
</evidence>
<dbReference type="InterPro" id="IPR036974">
    <property type="entry name" value="PUA_sf"/>
</dbReference>
<feature type="binding site" evidence="8">
    <location>
        <position position="63"/>
    </location>
    <ligand>
        <name>ATP</name>
        <dbReference type="ChEBI" id="CHEBI:30616"/>
    </ligand>
</feature>
<feature type="binding site" evidence="8">
    <location>
        <begin position="221"/>
        <end position="222"/>
    </location>
    <ligand>
        <name>ATP</name>
        <dbReference type="ChEBI" id="CHEBI:30616"/>
    </ligand>
</feature>
<keyword evidence="6 8" id="KW-0418">Kinase</keyword>
<gene>
    <name evidence="8 11" type="primary">proB</name>
    <name evidence="11" type="ORF">Cst04h_12980</name>
</gene>
<dbReference type="SMART" id="SM00359">
    <property type="entry name" value="PUA"/>
    <property type="match status" value="1"/>
</dbReference>
<keyword evidence="2 8" id="KW-0028">Amino-acid biosynthesis</keyword>
<evidence type="ECO:0000256" key="2">
    <source>
        <dbReference type="ARBA" id="ARBA00022605"/>
    </source>
</evidence>
<dbReference type="InterPro" id="IPR002478">
    <property type="entry name" value="PUA"/>
</dbReference>
<dbReference type="NCBIfam" id="TIGR01027">
    <property type="entry name" value="proB"/>
    <property type="match status" value="1"/>
</dbReference>
<dbReference type="PANTHER" id="PTHR43654:SF1">
    <property type="entry name" value="ISOPENTENYL PHOSPHATE KINASE"/>
    <property type="match status" value="1"/>
</dbReference>
<evidence type="ECO:0000256" key="7">
    <source>
        <dbReference type="ARBA" id="ARBA00022840"/>
    </source>
</evidence>
<dbReference type="GO" id="GO:0005524">
    <property type="term" value="F:ATP binding"/>
    <property type="evidence" value="ECO:0007669"/>
    <property type="project" value="UniProtKB-KW"/>
</dbReference>
<dbReference type="InterPro" id="IPR011529">
    <property type="entry name" value="Glu_5kinase"/>
</dbReference>
<dbReference type="InterPro" id="IPR005715">
    <property type="entry name" value="Glu_5kinase/COase_Synthase"/>
</dbReference>
<keyword evidence="1 8" id="KW-0963">Cytoplasm</keyword>
<evidence type="ECO:0000256" key="9">
    <source>
        <dbReference type="SAM" id="MobiDB-lite"/>
    </source>
</evidence>
<evidence type="ECO:0000256" key="8">
    <source>
        <dbReference type="HAMAP-Rule" id="MF_00456"/>
    </source>
</evidence>
<dbReference type="Gene3D" id="2.30.130.10">
    <property type="entry name" value="PUA domain"/>
    <property type="match status" value="1"/>
</dbReference>
<keyword evidence="3 8" id="KW-0641">Proline biosynthesis</keyword>
<dbReference type="EMBL" id="BJLD01000002">
    <property type="protein sequence ID" value="GEA43128.1"/>
    <property type="molecule type" value="Genomic_DNA"/>
</dbReference>
<dbReference type="Gene3D" id="3.40.1160.10">
    <property type="entry name" value="Acetylglutamate kinase-like"/>
    <property type="match status" value="1"/>
</dbReference>
<dbReference type="InterPro" id="IPR041739">
    <property type="entry name" value="G5K_ProB"/>
</dbReference>
<evidence type="ECO:0000256" key="3">
    <source>
        <dbReference type="ARBA" id="ARBA00022650"/>
    </source>
</evidence>
<dbReference type="PANTHER" id="PTHR43654">
    <property type="entry name" value="GLUTAMATE 5-KINASE"/>
    <property type="match status" value="1"/>
</dbReference>
<dbReference type="GO" id="GO:0003723">
    <property type="term" value="F:RNA binding"/>
    <property type="evidence" value="ECO:0007669"/>
    <property type="project" value="InterPro"/>
</dbReference>
<comment type="caution">
    <text evidence="11">The sequence shown here is derived from an EMBL/GenBank/DDBJ whole genome shotgun (WGS) entry which is preliminary data.</text>
</comment>
<comment type="function">
    <text evidence="8">Catalyzes the transfer of a phosphate group to glutamate to form L-glutamate 5-phosphate.</text>
</comment>
<proteinExistence type="inferred from homology"/>
<dbReference type="GO" id="GO:0005829">
    <property type="term" value="C:cytosol"/>
    <property type="evidence" value="ECO:0007669"/>
    <property type="project" value="TreeGrafter"/>
</dbReference>
<comment type="subcellular location">
    <subcellularLocation>
        <location evidence="8">Cytoplasm</location>
    </subcellularLocation>
</comment>
<protein>
    <recommendedName>
        <fullName evidence="8">Glutamate 5-kinase</fullName>
        <ecNumber evidence="8">2.7.2.11</ecNumber>
    </recommendedName>
    <alternativeName>
        <fullName evidence="8">Gamma-glutamyl kinase</fullName>
        <shortName evidence="8">GK</shortName>
    </alternativeName>
</protein>
<dbReference type="RefSeq" id="WP_005528305.1">
    <property type="nucleotide sequence ID" value="NZ_BJLD01000002.1"/>
</dbReference>
<dbReference type="SUPFAM" id="SSF88697">
    <property type="entry name" value="PUA domain-like"/>
    <property type="match status" value="1"/>
</dbReference>
<comment type="catalytic activity">
    <reaction evidence="8">
        <text>L-glutamate + ATP = L-glutamyl 5-phosphate + ADP</text>
        <dbReference type="Rhea" id="RHEA:14877"/>
        <dbReference type="ChEBI" id="CHEBI:29985"/>
        <dbReference type="ChEBI" id="CHEBI:30616"/>
        <dbReference type="ChEBI" id="CHEBI:58274"/>
        <dbReference type="ChEBI" id="CHEBI:456216"/>
        <dbReference type="EC" id="2.7.2.11"/>
    </reaction>
</comment>
<evidence type="ECO:0000313" key="12">
    <source>
        <dbReference type="Proteomes" id="UP000315234"/>
    </source>
</evidence>
<keyword evidence="4 8" id="KW-0808">Transferase</keyword>
<comment type="pathway">
    <text evidence="8">Amino-acid biosynthesis; L-proline biosynthesis; L-glutamate 5-semialdehyde from L-glutamate: step 1/2.</text>
</comment>
<name>A0AAN5KLF0_CORST</name>
<sequence>MTSDTSDRRSIPTLNESFPEYPLPLEPSQGKIAQPDFPELGEPAAYQSELRSELARAKRIVVKIGSSSLTKDDFTTSTEKIDRIVDAICARMQVSDVILVSSGAVAAGIRPLGLKRRPQDLATKQAAAAVGQVHLAYEWGVSFARYGRSIGQVLLTASDTGQRDRARNAQRTIDRLRQLGIVPIVNENDTVATSEMHFGDNDRLSALVANLVGADALFLLSDVDGLYDKNPSEPGAKFIEEVRTGKDLKGVVAGDGGRVGTGGMATKVAAARIATRGGIPVLLTAADNIGRALADASVGTVFHTRPERHLSAWKFWALYCADTGGAVRLDEGAVEAVTRGGNSLLAVGVTEVIGEFNAGEIIDILGPKGENIGRGEVGFDSKILRSVIGRHTEELPEELRRPVVHADYLSNYASRI</sequence>
<dbReference type="EC" id="2.7.2.11" evidence="8"/>
<dbReference type="PIRSF" id="PIRSF000729">
    <property type="entry name" value="GK"/>
    <property type="match status" value="1"/>
</dbReference>
<feature type="binding site" evidence="8">
    <location>
        <begin position="261"/>
        <end position="267"/>
    </location>
    <ligand>
        <name>ATP</name>
        <dbReference type="ChEBI" id="CHEBI:30616"/>
    </ligand>
</feature>
<dbReference type="InterPro" id="IPR001048">
    <property type="entry name" value="Asp/Glu/Uridylate_kinase"/>
</dbReference>
<dbReference type="Pfam" id="PF00696">
    <property type="entry name" value="AA_kinase"/>
    <property type="match status" value="1"/>
</dbReference>
<feature type="binding site" evidence="8">
    <location>
        <position position="201"/>
    </location>
    <ligand>
        <name>substrate</name>
    </ligand>
</feature>